<feature type="compositionally biased region" description="Polar residues" evidence="7">
    <location>
        <begin position="46"/>
        <end position="56"/>
    </location>
</feature>
<dbReference type="GO" id="GO:0000981">
    <property type="term" value="F:DNA-binding transcription factor activity, RNA polymerase II-specific"/>
    <property type="evidence" value="ECO:0007669"/>
    <property type="project" value="InterPro"/>
</dbReference>
<evidence type="ECO:0000256" key="3">
    <source>
        <dbReference type="ARBA" id="ARBA00022737"/>
    </source>
</evidence>
<dbReference type="Pfam" id="PF04082">
    <property type="entry name" value="Fungal_trans"/>
    <property type="match status" value="1"/>
</dbReference>
<keyword evidence="2" id="KW-0479">Metal-binding</keyword>
<keyword evidence="5" id="KW-0862">Zinc</keyword>
<reference evidence="9" key="1">
    <citation type="submission" date="2022-11" db="EMBL/GenBank/DDBJ databases">
        <authorList>
            <person name="Petersen C."/>
        </authorList>
    </citation>
    <scope>NUCLEOTIDE SEQUENCE</scope>
    <source>
        <strain evidence="9">IBT 26290</strain>
    </source>
</reference>
<proteinExistence type="predicted"/>
<evidence type="ECO:0000256" key="7">
    <source>
        <dbReference type="SAM" id="MobiDB-lite"/>
    </source>
</evidence>
<organism evidence="9 10">
    <name type="scientific">Penicillium canariense</name>
    <dbReference type="NCBI Taxonomy" id="189055"/>
    <lineage>
        <taxon>Eukaryota</taxon>
        <taxon>Fungi</taxon>
        <taxon>Dikarya</taxon>
        <taxon>Ascomycota</taxon>
        <taxon>Pezizomycotina</taxon>
        <taxon>Eurotiomycetes</taxon>
        <taxon>Eurotiomycetidae</taxon>
        <taxon>Eurotiales</taxon>
        <taxon>Aspergillaceae</taxon>
        <taxon>Penicillium</taxon>
    </lineage>
</organism>
<evidence type="ECO:0000256" key="5">
    <source>
        <dbReference type="ARBA" id="ARBA00022833"/>
    </source>
</evidence>
<evidence type="ECO:0000256" key="4">
    <source>
        <dbReference type="ARBA" id="ARBA00022771"/>
    </source>
</evidence>
<gene>
    <name evidence="9" type="ORF">N7482_008599</name>
</gene>
<evidence type="ECO:0000256" key="2">
    <source>
        <dbReference type="ARBA" id="ARBA00022723"/>
    </source>
</evidence>
<dbReference type="OrthoDB" id="1405595at2759"/>
<keyword evidence="4" id="KW-0863">Zinc-finger</keyword>
<comment type="caution">
    <text evidence="9">The sequence shown here is derived from an EMBL/GenBank/DDBJ whole genome shotgun (WGS) entry which is preliminary data.</text>
</comment>
<keyword evidence="3" id="KW-0677">Repeat</keyword>
<dbReference type="GO" id="GO:0000785">
    <property type="term" value="C:chromatin"/>
    <property type="evidence" value="ECO:0007669"/>
    <property type="project" value="TreeGrafter"/>
</dbReference>
<protein>
    <submittedName>
        <fullName evidence="9">Major facilitator superfamily domain-containing protein</fullName>
    </submittedName>
</protein>
<name>A0A9W9LIH8_9EURO</name>
<dbReference type="InterPro" id="IPR051059">
    <property type="entry name" value="VerF-like"/>
</dbReference>
<evidence type="ECO:0000313" key="9">
    <source>
        <dbReference type="EMBL" id="KAJ5157499.1"/>
    </source>
</evidence>
<dbReference type="EMBL" id="JAPQKN010000006">
    <property type="protein sequence ID" value="KAJ5157499.1"/>
    <property type="molecule type" value="Genomic_DNA"/>
</dbReference>
<reference evidence="9" key="2">
    <citation type="journal article" date="2023" name="IMA Fungus">
        <title>Comparative genomic study of the Penicillium genus elucidates a diverse pangenome and 15 lateral gene transfer events.</title>
        <authorList>
            <person name="Petersen C."/>
            <person name="Sorensen T."/>
            <person name="Nielsen M.R."/>
            <person name="Sondergaard T.E."/>
            <person name="Sorensen J.L."/>
            <person name="Fitzpatrick D.A."/>
            <person name="Frisvad J.C."/>
            <person name="Nielsen K.L."/>
        </authorList>
    </citation>
    <scope>NUCLEOTIDE SEQUENCE</scope>
    <source>
        <strain evidence="9">IBT 26290</strain>
    </source>
</reference>
<dbReference type="GO" id="GO:0000978">
    <property type="term" value="F:RNA polymerase II cis-regulatory region sequence-specific DNA binding"/>
    <property type="evidence" value="ECO:0007669"/>
    <property type="project" value="InterPro"/>
</dbReference>
<keyword evidence="10" id="KW-1185">Reference proteome</keyword>
<keyword evidence="6" id="KW-0539">Nucleus</keyword>
<dbReference type="GO" id="GO:0008270">
    <property type="term" value="F:zinc ion binding"/>
    <property type="evidence" value="ECO:0007669"/>
    <property type="project" value="UniProtKB-KW"/>
</dbReference>
<sequence>MMRHNKRDEEAGGPGLGILKTRKRTRRARDGTIIVRPSQREIRSAGRSTISCSSSEVDLMEEEDQSMDEVPISPPISGTGPTSLSIDETDPFLAPMMPGGPFEPYVEPVPGQFDAADGSFNVGLDGMGDFFGVDTATDFNLPFAATYNYNWLFDVASLDDAFHQFDFPLGFDAEPFPEVYSPAMDKYDGPSALLEVAQMMNKGQGPQSTLSPVAPELLEMDWMSGTSFLGSNPPPRLPRLSENARRGIISVVAQASPMGIDGQPMALDSPLLTLGALQGYCDLFFARFNVTYPLIHQPTFSPDLVDPVFLAAVLFMGATYSSREAHQLAVGIHDKLRNQLLCHQNFSPQPDLWVLQTMLLVDCFGKMRAGPKQRELTQLFHCVLIKLIRRSNACSIQDSSHLARSEDLEQAWRQAMDEEQRKRLAMHCFMWDTQHAVLFSQSLCMSAFEIRSCLPCSATAWEASTAREWAHTAIRETNRPFLAVLKGYITPGAVSRPRDLNAFARTIILHGLMSVSADLKRRDQTTLRSETPERVGAWTPRMSRSYDLWKVDFDADCLAMKLAQTADPRRFTGLKMAAYALYHAACLALNVEILDLQIVAGAMQILGRAVTLADRSRSQRNILRWLHEESAASSVAARHSSHLLQDAVLSLHDWDQTDAFHFPWCLYLATLTCCVFHRGMDLSSSESRITTDISSLIVMMTNCPSATELAALSGKYDPKPLAAAMAQQLATVRWAVVHDAMKVLVGLSL</sequence>
<dbReference type="PANTHER" id="PTHR40626">
    <property type="entry name" value="MIP31509P"/>
    <property type="match status" value="1"/>
</dbReference>
<dbReference type="PANTHER" id="PTHR40626:SF18">
    <property type="entry name" value="NICOTINATE CATABOLISM CLUSTER-SPECIFIC TRANSCRIPTION FACTOR"/>
    <property type="match status" value="1"/>
</dbReference>
<feature type="region of interest" description="Disordered" evidence="7">
    <location>
        <begin position="1"/>
        <end position="31"/>
    </location>
</feature>
<dbReference type="Proteomes" id="UP001149163">
    <property type="component" value="Unassembled WGS sequence"/>
</dbReference>
<dbReference type="InterPro" id="IPR007219">
    <property type="entry name" value="XnlR_reg_dom"/>
</dbReference>
<evidence type="ECO:0000313" key="10">
    <source>
        <dbReference type="Proteomes" id="UP001149163"/>
    </source>
</evidence>
<dbReference type="GO" id="GO:0005634">
    <property type="term" value="C:nucleus"/>
    <property type="evidence" value="ECO:0007669"/>
    <property type="project" value="UniProtKB-SubCell"/>
</dbReference>
<feature type="domain" description="Xylanolytic transcriptional activator regulatory" evidence="8">
    <location>
        <begin position="282"/>
        <end position="550"/>
    </location>
</feature>
<dbReference type="RefSeq" id="XP_056540488.1">
    <property type="nucleotide sequence ID" value="XM_056690723.1"/>
</dbReference>
<feature type="compositionally biased region" description="Basic and acidic residues" evidence="7">
    <location>
        <begin position="1"/>
        <end position="10"/>
    </location>
</feature>
<comment type="subcellular location">
    <subcellularLocation>
        <location evidence="1">Nucleus</location>
    </subcellularLocation>
</comment>
<dbReference type="CDD" id="cd12148">
    <property type="entry name" value="fungal_TF_MHR"/>
    <property type="match status" value="1"/>
</dbReference>
<evidence type="ECO:0000256" key="1">
    <source>
        <dbReference type="ARBA" id="ARBA00004123"/>
    </source>
</evidence>
<dbReference type="GeneID" id="81429899"/>
<accession>A0A9W9LIH8</accession>
<evidence type="ECO:0000256" key="6">
    <source>
        <dbReference type="ARBA" id="ARBA00023242"/>
    </source>
</evidence>
<dbReference type="AlphaFoldDB" id="A0A9W9LIH8"/>
<dbReference type="GO" id="GO:0006351">
    <property type="term" value="P:DNA-templated transcription"/>
    <property type="evidence" value="ECO:0007669"/>
    <property type="project" value="InterPro"/>
</dbReference>
<feature type="region of interest" description="Disordered" evidence="7">
    <location>
        <begin position="38"/>
        <end position="57"/>
    </location>
</feature>
<evidence type="ECO:0000259" key="8">
    <source>
        <dbReference type="Pfam" id="PF04082"/>
    </source>
</evidence>